<evidence type="ECO:0000313" key="2">
    <source>
        <dbReference type="EMBL" id="KAK7380522.1"/>
    </source>
</evidence>
<sequence>MSNGFSFQVVNFQRFSHSLAKKGFSVDNTALFFFVFLSFPLFSLFSSFFFIFPKNQTCNFLNPKITVFESHPFFFFFFLETQIVEASDFDPSIAESKFRSAVGSSFGSG</sequence>
<name>A0AAN9RQF4_PSOTE</name>
<evidence type="ECO:0000256" key="1">
    <source>
        <dbReference type="SAM" id="Phobius"/>
    </source>
</evidence>
<protein>
    <submittedName>
        <fullName evidence="2">Uncharacterized protein</fullName>
    </submittedName>
</protein>
<evidence type="ECO:0000313" key="3">
    <source>
        <dbReference type="Proteomes" id="UP001386955"/>
    </source>
</evidence>
<feature type="transmembrane region" description="Helical" evidence="1">
    <location>
        <begin position="30"/>
        <end position="52"/>
    </location>
</feature>
<keyword evidence="1" id="KW-1133">Transmembrane helix</keyword>
<keyword evidence="1" id="KW-0472">Membrane</keyword>
<organism evidence="2 3">
    <name type="scientific">Psophocarpus tetragonolobus</name>
    <name type="common">Winged bean</name>
    <name type="synonym">Dolichos tetragonolobus</name>
    <dbReference type="NCBI Taxonomy" id="3891"/>
    <lineage>
        <taxon>Eukaryota</taxon>
        <taxon>Viridiplantae</taxon>
        <taxon>Streptophyta</taxon>
        <taxon>Embryophyta</taxon>
        <taxon>Tracheophyta</taxon>
        <taxon>Spermatophyta</taxon>
        <taxon>Magnoliopsida</taxon>
        <taxon>eudicotyledons</taxon>
        <taxon>Gunneridae</taxon>
        <taxon>Pentapetalae</taxon>
        <taxon>rosids</taxon>
        <taxon>fabids</taxon>
        <taxon>Fabales</taxon>
        <taxon>Fabaceae</taxon>
        <taxon>Papilionoideae</taxon>
        <taxon>50 kb inversion clade</taxon>
        <taxon>NPAAA clade</taxon>
        <taxon>indigoferoid/millettioid clade</taxon>
        <taxon>Phaseoleae</taxon>
        <taxon>Psophocarpus</taxon>
    </lineage>
</organism>
<gene>
    <name evidence="2" type="ORF">VNO78_33035</name>
</gene>
<comment type="caution">
    <text evidence="2">The sequence shown here is derived from an EMBL/GenBank/DDBJ whole genome shotgun (WGS) entry which is preliminary data.</text>
</comment>
<keyword evidence="1" id="KW-0812">Transmembrane</keyword>
<dbReference type="AlphaFoldDB" id="A0AAN9RQF4"/>
<dbReference type="EMBL" id="JAYMYS010000009">
    <property type="protein sequence ID" value="KAK7380522.1"/>
    <property type="molecule type" value="Genomic_DNA"/>
</dbReference>
<accession>A0AAN9RQF4</accession>
<proteinExistence type="predicted"/>
<keyword evidence="3" id="KW-1185">Reference proteome</keyword>
<dbReference type="Proteomes" id="UP001386955">
    <property type="component" value="Unassembled WGS sequence"/>
</dbReference>
<reference evidence="2 3" key="1">
    <citation type="submission" date="2024-01" db="EMBL/GenBank/DDBJ databases">
        <title>The genomes of 5 underutilized Papilionoideae crops provide insights into root nodulation and disease resistanc.</title>
        <authorList>
            <person name="Jiang F."/>
        </authorList>
    </citation>
    <scope>NUCLEOTIDE SEQUENCE [LARGE SCALE GENOMIC DNA]</scope>
    <source>
        <strain evidence="2">DUOXIRENSHENG_FW03</strain>
        <tissue evidence="2">Leaves</tissue>
    </source>
</reference>